<keyword evidence="5" id="KW-1185">Reference proteome</keyword>
<proteinExistence type="predicted"/>
<feature type="domain" description="HPt" evidence="3">
    <location>
        <begin position="117"/>
        <end position="199"/>
    </location>
</feature>
<dbReference type="SUPFAM" id="SSF52172">
    <property type="entry name" value="CheY-like"/>
    <property type="match status" value="1"/>
</dbReference>
<organism evidence="4 5">
    <name type="scientific">Thiorhodovibrio winogradskyi</name>
    <dbReference type="NCBI Taxonomy" id="77007"/>
    <lineage>
        <taxon>Bacteria</taxon>
        <taxon>Pseudomonadati</taxon>
        <taxon>Pseudomonadota</taxon>
        <taxon>Gammaproteobacteria</taxon>
        <taxon>Chromatiales</taxon>
        <taxon>Chromatiaceae</taxon>
        <taxon>Thiorhodovibrio</taxon>
    </lineage>
</organism>
<dbReference type="Gene3D" id="3.40.50.2300">
    <property type="match status" value="1"/>
</dbReference>
<dbReference type="Gene3D" id="1.20.120.160">
    <property type="entry name" value="HPT domain"/>
    <property type="match status" value="1"/>
</dbReference>
<evidence type="ECO:0000259" key="3">
    <source>
        <dbReference type="Pfam" id="PF01627"/>
    </source>
</evidence>
<accession>A0ABZ0S750</accession>
<gene>
    <name evidence="4" type="ORF">Thiowin_01084</name>
</gene>
<evidence type="ECO:0000313" key="4">
    <source>
        <dbReference type="EMBL" id="WPL16137.1"/>
    </source>
</evidence>
<dbReference type="SUPFAM" id="SSF47226">
    <property type="entry name" value="Histidine-containing phosphotransfer domain, HPT domain"/>
    <property type="match status" value="1"/>
</dbReference>
<evidence type="ECO:0000313" key="5">
    <source>
        <dbReference type="Proteomes" id="UP001432180"/>
    </source>
</evidence>
<name>A0ABZ0S750_9GAMM</name>
<reference evidence="4 5" key="1">
    <citation type="journal article" date="2023" name="Microorganisms">
        <title>Thiorhodovibrio frisius and Trv. litoralis spp. nov., Two Novel Members from a Clade of Fastidious Purple Sulfur Bacteria That Exhibit Unique Red-Shifted Light-Harvesting Capabilities.</title>
        <authorList>
            <person name="Methner A."/>
            <person name="Kuzyk S.B."/>
            <person name="Petersen J."/>
            <person name="Bauer S."/>
            <person name="Brinkmann H."/>
            <person name="Sichau K."/>
            <person name="Wanner G."/>
            <person name="Wolf J."/>
            <person name="Neumann-Schaal M."/>
            <person name="Henke P."/>
            <person name="Tank M."/>
            <person name="Sproer C."/>
            <person name="Bunk B."/>
            <person name="Overmann J."/>
        </authorList>
    </citation>
    <scope>NUCLEOTIDE SEQUENCE [LARGE SCALE GENOMIC DNA]</scope>
    <source>
        <strain evidence="4 5">DSM 6702</strain>
    </source>
</reference>
<evidence type="ECO:0000256" key="2">
    <source>
        <dbReference type="SAM" id="MobiDB-lite"/>
    </source>
</evidence>
<dbReference type="InterPro" id="IPR036641">
    <property type="entry name" value="HPT_dom_sf"/>
</dbReference>
<dbReference type="InterPro" id="IPR008207">
    <property type="entry name" value="Sig_transdc_His_kin_Hpt_dom"/>
</dbReference>
<dbReference type="InterPro" id="IPR011006">
    <property type="entry name" value="CheY-like_superfamily"/>
</dbReference>
<evidence type="ECO:0000256" key="1">
    <source>
        <dbReference type="ARBA" id="ARBA00023012"/>
    </source>
</evidence>
<dbReference type="Proteomes" id="UP001432180">
    <property type="component" value="Chromosome"/>
</dbReference>
<protein>
    <submittedName>
        <fullName evidence="4">Hpt domain protein</fullName>
    </submittedName>
</protein>
<keyword evidence="1" id="KW-0902">Two-component regulatory system</keyword>
<feature type="region of interest" description="Disordered" evidence="2">
    <location>
        <begin position="203"/>
        <end position="236"/>
    </location>
</feature>
<sequence length="236" mass="26215">MDTEIIREYLKETPYLLECASDGEAAWYLLDAEPERFDAIILDRVMPQLSGIEDCCAGFDWRRYLDFDPERMFHAGIAPADTAEKRQNKAVNPEPPLVDWTALRQRFESSPGFVPRLLQTAINSQRDTPGRIRATAASGELDAFFRLTHAIKGFAGNLCAEPLREQADRLCEQARGGDHGALDSADALASALECLLKELARQVETSTADRRDAVGQQRAREGDKAPRHSDETSPPG</sequence>
<dbReference type="EMBL" id="CP121472">
    <property type="protein sequence ID" value="WPL16137.1"/>
    <property type="molecule type" value="Genomic_DNA"/>
</dbReference>
<dbReference type="Pfam" id="PF01627">
    <property type="entry name" value="Hpt"/>
    <property type="match status" value="1"/>
</dbReference>